<proteinExistence type="predicted"/>
<dbReference type="AlphaFoldDB" id="A0A6A6HVR9"/>
<reference evidence="3" key="1">
    <citation type="journal article" date="2020" name="Stud. Mycol.">
        <title>101 Dothideomycetes genomes: a test case for predicting lifestyles and emergence of pathogens.</title>
        <authorList>
            <person name="Haridas S."/>
            <person name="Albert R."/>
            <person name="Binder M."/>
            <person name="Bloem J."/>
            <person name="Labutti K."/>
            <person name="Salamov A."/>
            <person name="Andreopoulos B."/>
            <person name="Baker S."/>
            <person name="Barry K."/>
            <person name="Bills G."/>
            <person name="Bluhm B."/>
            <person name="Cannon C."/>
            <person name="Castanera R."/>
            <person name="Culley D."/>
            <person name="Daum C."/>
            <person name="Ezra D."/>
            <person name="Gonzalez J."/>
            <person name="Henrissat B."/>
            <person name="Kuo A."/>
            <person name="Liang C."/>
            <person name="Lipzen A."/>
            <person name="Lutzoni F."/>
            <person name="Magnuson J."/>
            <person name="Mondo S."/>
            <person name="Nolan M."/>
            <person name="Ohm R."/>
            <person name="Pangilinan J."/>
            <person name="Park H.-J."/>
            <person name="Ramirez L."/>
            <person name="Alfaro M."/>
            <person name="Sun H."/>
            <person name="Tritt A."/>
            <person name="Yoshinaga Y."/>
            <person name="Zwiers L.-H."/>
            <person name="Turgeon B."/>
            <person name="Goodwin S."/>
            <person name="Spatafora J."/>
            <person name="Crous P."/>
            <person name="Grigoriev I."/>
        </authorList>
    </citation>
    <scope>NUCLEOTIDE SEQUENCE</scope>
    <source>
        <strain evidence="3">CBS 122368</strain>
    </source>
</reference>
<dbReference type="EMBL" id="ML987211">
    <property type="protein sequence ID" value="KAF2241510.1"/>
    <property type="molecule type" value="Genomic_DNA"/>
</dbReference>
<keyword evidence="1" id="KW-0175">Coiled coil</keyword>
<feature type="compositionally biased region" description="Basic and acidic residues" evidence="2">
    <location>
        <begin position="249"/>
        <end position="262"/>
    </location>
</feature>
<protein>
    <submittedName>
        <fullName evidence="3">Uncharacterized protein</fullName>
    </submittedName>
</protein>
<feature type="region of interest" description="Disordered" evidence="2">
    <location>
        <begin position="206"/>
        <end position="387"/>
    </location>
</feature>
<dbReference type="RefSeq" id="XP_033676514.1">
    <property type="nucleotide sequence ID" value="XM_033830412.1"/>
</dbReference>
<evidence type="ECO:0000313" key="4">
    <source>
        <dbReference type="Proteomes" id="UP000800094"/>
    </source>
</evidence>
<feature type="compositionally biased region" description="Polar residues" evidence="2">
    <location>
        <begin position="373"/>
        <end position="382"/>
    </location>
</feature>
<name>A0A6A6HVR9_9PLEO</name>
<organism evidence="3 4">
    <name type="scientific">Trematosphaeria pertusa</name>
    <dbReference type="NCBI Taxonomy" id="390896"/>
    <lineage>
        <taxon>Eukaryota</taxon>
        <taxon>Fungi</taxon>
        <taxon>Dikarya</taxon>
        <taxon>Ascomycota</taxon>
        <taxon>Pezizomycotina</taxon>
        <taxon>Dothideomycetes</taxon>
        <taxon>Pleosporomycetidae</taxon>
        <taxon>Pleosporales</taxon>
        <taxon>Massarineae</taxon>
        <taxon>Trematosphaeriaceae</taxon>
        <taxon>Trematosphaeria</taxon>
    </lineage>
</organism>
<sequence length="595" mass="65753">MLYPDADTPAGIVDECLARLGGADVAAAKRCFQQTLTALQQHRPLVARQRSRKAKEAFSAAIERFWVAAVYASLPHYYRFSLNKLVESFGKDADVDIVSSSRKIVNLERICAAWGADALTTLRSLLPARLPSEPAFNFLEALVKIAEAQDFVVFCADFPPFLNDCINNARTKNYRQALQARGAAVVTRADLHAYYLAQVEPSIELKPPKKRRKTEVSPVELPRRAPQASLSDTTDDEIHVDTEDTENELVDKEGTTLDELRDTGSSGQELGLGDTGLSEQDLGDGDTGLSGQDLRDGDIGFGEHRARFDESPGFRLDEEESIWNGYGFTGPDPTDDDGPSRSQDEPNAPDTGFTRPDPTDDDAPLRQLEPDQPDTSSMGRRSSSADDEDYDAMLQNFRSSLLSASASEACRGPVQYLIDTCANIAKRKKDWQEARAEEEKAANEHVDIVRRMAEASFPDMTCDASIEQCKKKLASMAALRQTFDELQAMKAKFDSQIQSAGLGDAYQVHTEANTARHDAAEASVRKQIQLLEGLKAEVAEKETAVRTATQAKERAEEMYVQLRDKFRKVQQLFSIAGKQVRYADVGRTEIAPTPK</sequence>
<evidence type="ECO:0000256" key="2">
    <source>
        <dbReference type="SAM" id="MobiDB-lite"/>
    </source>
</evidence>
<dbReference type="GeneID" id="54583742"/>
<evidence type="ECO:0000313" key="3">
    <source>
        <dbReference type="EMBL" id="KAF2241510.1"/>
    </source>
</evidence>
<accession>A0A6A6HVR9</accession>
<feature type="compositionally biased region" description="Basic and acidic residues" evidence="2">
    <location>
        <begin position="293"/>
        <end position="316"/>
    </location>
</feature>
<gene>
    <name evidence="3" type="ORF">BU26DRAFT_525036</name>
</gene>
<feature type="coiled-coil region" evidence="1">
    <location>
        <begin position="524"/>
        <end position="572"/>
    </location>
</feature>
<evidence type="ECO:0000256" key="1">
    <source>
        <dbReference type="SAM" id="Coils"/>
    </source>
</evidence>
<keyword evidence="4" id="KW-1185">Reference proteome</keyword>
<dbReference type="OrthoDB" id="10566960at2759"/>
<dbReference type="Proteomes" id="UP000800094">
    <property type="component" value="Unassembled WGS sequence"/>
</dbReference>